<evidence type="ECO:0000256" key="8">
    <source>
        <dbReference type="ARBA" id="ARBA00023284"/>
    </source>
</evidence>
<dbReference type="GO" id="GO:0031419">
    <property type="term" value="F:cobalamin binding"/>
    <property type="evidence" value="ECO:0007669"/>
    <property type="project" value="UniProtKB-KW"/>
</dbReference>
<keyword evidence="6" id="KW-0560">Oxidoreductase</keyword>
<dbReference type="PANTHER" id="PTHR43371:SF1">
    <property type="entry name" value="RIBONUCLEOSIDE-DIPHOSPHATE REDUCTASE"/>
    <property type="match status" value="1"/>
</dbReference>
<dbReference type="EC" id="1.17.4.2" evidence="3"/>
<dbReference type="InterPro" id="IPR054158">
    <property type="entry name" value="RNR-II_ins_dom"/>
</dbReference>
<dbReference type="GO" id="GO:0008998">
    <property type="term" value="F:ribonucleoside-triphosphate reductase (thioredoxin) activity"/>
    <property type="evidence" value="ECO:0007669"/>
    <property type="project" value="UniProtKB-EC"/>
</dbReference>
<evidence type="ECO:0000256" key="6">
    <source>
        <dbReference type="ARBA" id="ARBA00023002"/>
    </source>
</evidence>
<dbReference type="EMBL" id="MK500502">
    <property type="protein sequence ID" value="QBK90906.1"/>
    <property type="molecule type" value="Genomic_DNA"/>
</dbReference>
<evidence type="ECO:0000256" key="1">
    <source>
        <dbReference type="ARBA" id="ARBA00001922"/>
    </source>
</evidence>
<dbReference type="InterPro" id="IPR040763">
    <property type="entry name" value="RNR_alpha_hel"/>
</dbReference>
<evidence type="ECO:0000256" key="5">
    <source>
        <dbReference type="ARBA" id="ARBA00022705"/>
    </source>
</evidence>
<feature type="domain" description="B12-dependent ribonucleotide reductase insertion" evidence="12">
    <location>
        <begin position="167"/>
        <end position="236"/>
    </location>
</feature>
<comment type="similarity">
    <text evidence="2">Belongs to the class II ribonucleoside-triphosphate reductase family.</text>
</comment>
<accession>A0A481Z5P4</accession>
<evidence type="ECO:0000259" key="11">
    <source>
        <dbReference type="Pfam" id="PF17975"/>
    </source>
</evidence>
<protein>
    <recommendedName>
        <fullName evidence="3">ribonucleoside-triphosphate reductase (thioredoxin)</fullName>
        <ecNumber evidence="3">1.17.4.2</ecNumber>
    </recommendedName>
</protein>
<dbReference type="PANTHER" id="PTHR43371">
    <property type="entry name" value="VITAMIN B12-DEPENDENT RIBONUCLEOTIDE REDUCTASE"/>
    <property type="match status" value="1"/>
</dbReference>
<gene>
    <name evidence="13" type="ORF">LCPAC201_02070</name>
</gene>
<evidence type="ECO:0000256" key="3">
    <source>
        <dbReference type="ARBA" id="ARBA00012275"/>
    </source>
</evidence>
<keyword evidence="9" id="KW-0170">Cobalt</keyword>
<evidence type="ECO:0000256" key="2">
    <source>
        <dbReference type="ARBA" id="ARBA00005654"/>
    </source>
</evidence>
<evidence type="ECO:0000256" key="10">
    <source>
        <dbReference type="ARBA" id="ARBA00048987"/>
    </source>
</evidence>
<evidence type="ECO:0000256" key="4">
    <source>
        <dbReference type="ARBA" id="ARBA00022628"/>
    </source>
</evidence>
<comment type="catalytic activity">
    <reaction evidence="10">
        <text>a 2'-deoxyribonucleoside 5'-triphosphate + [thioredoxin]-disulfide + H2O = a ribonucleoside 5'-triphosphate + [thioredoxin]-dithiol</text>
        <dbReference type="Rhea" id="RHEA:12701"/>
        <dbReference type="Rhea" id="RHEA-COMP:10698"/>
        <dbReference type="Rhea" id="RHEA-COMP:10700"/>
        <dbReference type="ChEBI" id="CHEBI:15377"/>
        <dbReference type="ChEBI" id="CHEBI:29950"/>
        <dbReference type="ChEBI" id="CHEBI:50058"/>
        <dbReference type="ChEBI" id="CHEBI:61557"/>
        <dbReference type="ChEBI" id="CHEBI:61560"/>
        <dbReference type="EC" id="1.17.4.2"/>
    </reaction>
</comment>
<keyword evidence="7" id="KW-1015">Disulfide bond</keyword>
<evidence type="ECO:0000259" key="12">
    <source>
        <dbReference type="Pfam" id="PF21995"/>
    </source>
</evidence>
<dbReference type="GO" id="GO:0006260">
    <property type="term" value="P:DNA replication"/>
    <property type="evidence" value="ECO:0007669"/>
    <property type="project" value="UniProtKB-KW"/>
</dbReference>
<name>A0A481Z5P4_9VIRU</name>
<dbReference type="Pfam" id="PF17975">
    <property type="entry name" value="RNR_Alpha"/>
    <property type="match status" value="1"/>
</dbReference>
<proteinExistence type="inferred from homology"/>
<dbReference type="Pfam" id="PF21995">
    <property type="entry name" value="RNR-II_ins_dom"/>
    <property type="match status" value="1"/>
</dbReference>
<dbReference type="Gene3D" id="3.20.70.20">
    <property type="match status" value="3"/>
</dbReference>
<feature type="domain" description="Ribonucleotide reductase alpha-helical" evidence="11">
    <location>
        <begin position="21"/>
        <end position="113"/>
    </location>
</feature>
<dbReference type="Gene3D" id="3.30.1620.10">
    <property type="entry name" value="b-12 dependent (class ii) ribonucleotide reductase, Chain A, Domain 2"/>
    <property type="match status" value="1"/>
</dbReference>
<sequence length="815" mass="93131">MIEDIDHVHHYYKLPNKIKSEIYNIPTKFGYGTLSEIIFQRTYSRLKPDQTRESWNDVTARCTEGCFTLIKNHMMRNHLPWYDQDWEHHVRAMGHGMANINWTPPGRGLWGMGELAFKRGAFVLNNCGAASTEDFMKAITWTMDGLMCGCGVGFDTIYDGHVFKPDKEQTIVYQIPDTKGGWVESVRRLVGAYIPESGKLLPRKIFPIFDYSLIRPIGAQIKTFGGTSSGPEPLKKLHHRLEVFFDTYIDYQEALERGDSSDQRVEIFNRLIDRLTITDFSDVNPIVTEAKSIVSKSIAEGKTGSDIANQLVNNFIKLPLDRESPLYLLTTLRCIPNNKQSSVLIDEKLDELNQILIGEKIDEMKGQIWKRRHEKSYDMTRLIVDCFNAVGACVVAGNVRRSSMLATSSPEKESFFSLKDLDLNPEREKIAFMSNNSVEFTSTEQYNKYLPACVEKTKINGEPGYFFRLNVKRFGRIGRYRDQSNPLTRESEEDLASIPNPCSEIPLNPFELCNLVEIPINRFLIDKPRSKETKLEDLFNLGKFLEACHLATIYGKSVSLLPTHHTGTNAIIKKNHRIGVSITGGAQVHDTIGSTYLTSILRKGYNKVRKTDRWISEKLGVRESIRVTTCKPSGTISLLTGSTPGIHFPHSRYCIRRVRVSAQSDFANLLKKQNIEWEKDVYTDNTLVFTFYIDHGNVRSVKEVSLYEQLTLLSTYQREWSDNMVSVTVTYDPKTEAGQLEHAIAQFAPITKSCSFLPNIEGVYKQMPYQAITKQEYLENFREYNINWSELDQTTEEPEIPRGCSNDTCEIETKL</sequence>
<dbReference type="SUPFAM" id="SSF51998">
    <property type="entry name" value="PFL-like glycyl radical enzymes"/>
    <property type="match status" value="2"/>
</dbReference>
<dbReference type="InterPro" id="IPR050862">
    <property type="entry name" value="RdRp_reductase_class-2"/>
</dbReference>
<evidence type="ECO:0000256" key="9">
    <source>
        <dbReference type="ARBA" id="ARBA00023285"/>
    </source>
</evidence>
<keyword evidence="5" id="KW-0235">DNA replication</keyword>
<dbReference type="GO" id="GO:0004748">
    <property type="term" value="F:ribonucleoside-diphosphate reductase activity, thioredoxin disulfide as acceptor"/>
    <property type="evidence" value="ECO:0007669"/>
    <property type="project" value="TreeGrafter"/>
</dbReference>
<keyword evidence="8" id="KW-0676">Redox-active center</keyword>
<keyword evidence="4" id="KW-0846">Cobalamin</keyword>
<comment type="cofactor">
    <cofactor evidence="1">
        <name>adenosylcob(III)alamin</name>
        <dbReference type="ChEBI" id="CHEBI:18408"/>
    </cofactor>
</comment>
<organism evidence="13">
    <name type="scientific">Pithovirus LCPAC201</name>
    <dbReference type="NCBI Taxonomy" id="2506591"/>
    <lineage>
        <taxon>Viruses</taxon>
        <taxon>Pithoviruses</taxon>
    </lineage>
</organism>
<evidence type="ECO:0000313" key="13">
    <source>
        <dbReference type="EMBL" id="QBK90906.1"/>
    </source>
</evidence>
<reference evidence="13" key="1">
    <citation type="journal article" date="2019" name="MBio">
        <title>Virus Genomes from Deep Sea Sediments Expand the Ocean Megavirome and Support Independent Origins of Viral Gigantism.</title>
        <authorList>
            <person name="Backstrom D."/>
            <person name="Yutin N."/>
            <person name="Jorgensen S.L."/>
            <person name="Dharamshi J."/>
            <person name="Homa F."/>
            <person name="Zaremba-Niedwiedzka K."/>
            <person name="Spang A."/>
            <person name="Wolf Y.I."/>
            <person name="Koonin E.V."/>
            <person name="Ettema T.J."/>
        </authorList>
    </citation>
    <scope>NUCLEOTIDE SEQUENCE</scope>
</reference>
<evidence type="ECO:0000256" key="7">
    <source>
        <dbReference type="ARBA" id="ARBA00023157"/>
    </source>
</evidence>